<dbReference type="SUPFAM" id="SSF53850">
    <property type="entry name" value="Periplasmic binding protein-like II"/>
    <property type="match status" value="1"/>
</dbReference>
<gene>
    <name evidence="6" type="ORF">NE863_20460</name>
</gene>
<dbReference type="PROSITE" id="PS50931">
    <property type="entry name" value="HTH_LYSR"/>
    <property type="match status" value="1"/>
</dbReference>
<dbReference type="Proteomes" id="UP001055460">
    <property type="component" value="Plasmid pA"/>
</dbReference>
<dbReference type="Pfam" id="PF03466">
    <property type="entry name" value="LysR_substrate"/>
    <property type="match status" value="1"/>
</dbReference>
<dbReference type="Gene3D" id="1.10.10.10">
    <property type="entry name" value="Winged helix-like DNA-binding domain superfamily/Winged helix DNA-binding domain"/>
    <property type="match status" value="1"/>
</dbReference>
<dbReference type="GO" id="GO:0043565">
    <property type="term" value="F:sequence-specific DNA binding"/>
    <property type="evidence" value="ECO:0007669"/>
    <property type="project" value="TreeGrafter"/>
</dbReference>
<evidence type="ECO:0000256" key="2">
    <source>
        <dbReference type="ARBA" id="ARBA00023015"/>
    </source>
</evidence>
<evidence type="ECO:0000256" key="3">
    <source>
        <dbReference type="ARBA" id="ARBA00023125"/>
    </source>
</evidence>
<dbReference type="AlphaFoldDB" id="A0A9Q8YBU3"/>
<comment type="similarity">
    <text evidence="1">Belongs to the LysR transcriptional regulatory family.</text>
</comment>
<evidence type="ECO:0000313" key="6">
    <source>
        <dbReference type="EMBL" id="USJ26340.1"/>
    </source>
</evidence>
<reference evidence="6" key="1">
    <citation type="submission" date="2022-06" db="EMBL/GenBank/DDBJ databases">
        <title>Physiological and biochemical characterization and genomic elucidation of a strain of the genus Ensifer adhaerens M8 that combines arsenic oxidation and chromium reduction.</title>
        <authorList>
            <person name="Li X."/>
            <person name="Yu c."/>
        </authorList>
    </citation>
    <scope>NUCLEOTIDE SEQUENCE</scope>
    <source>
        <strain evidence="6">M8</strain>
        <plasmid evidence="6">pA</plasmid>
    </source>
</reference>
<dbReference type="InterPro" id="IPR036388">
    <property type="entry name" value="WH-like_DNA-bd_sf"/>
</dbReference>
<organism evidence="6 7">
    <name type="scientific">Ensifer adhaerens</name>
    <name type="common">Sinorhizobium morelense</name>
    <dbReference type="NCBI Taxonomy" id="106592"/>
    <lineage>
        <taxon>Bacteria</taxon>
        <taxon>Pseudomonadati</taxon>
        <taxon>Pseudomonadota</taxon>
        <taxon>Alphaproteobacteria</taxon>
        <taxon>Hyphomicrobiales</taxon>
        <taxon>Rhizobiaceae</taxon>
        <taxon>Sinorhizobium/Ensifer group</taxon>
        <taxon>Ensifer</taxon>
    </lineage>
</organism>
<dbReference type="InterPro" id="IPR000847">
    <property type="entry name" value="LysR_HTH_N"/>
</dbReference>
<dbReference type="InterPro" id="IPR005119">
    <property type="entry name" value="LysR_subst-bd"/>
</dbReference>
<keyword evidence="4" id="KW-0804">Transcription</keyword>
<keyword evidence="3" id="KW-0238">DNA-binding</keyword>
<evidence type="ECO:0000259" key="5">
    <source>
        <dbReference type="PROSITE" id="PS50931"/>
    </source>
</evidence>
<dbReference type="Gene3D" id="3.40.190.290">
    <property type="match status" value="1"/>
</dbReference>
<name>A0A9Q8YBU3_ENSAD</name>
<evidence type="ECO:0000256" key="1">
    <source>
        <dbReference type="ARBA" id="ARBA00009437"/>
    </source>
</evidence>
<dbReference type="PANTHER" id="PTHR30537:SF3">
    <property type="entry name" value="TRANSCRIPTIONAL REGULATORY PROTEIN"/>
    <property type="match status" value="1"/>
</dbReference>
<dbReference type="InterPro" id="IPR036390">
    <property type="entry name" value="WH_DNA-bd_sf"/>
</dbReference>
<dbReference type="EMBL" id="CP098808">
    <property type="protein sequence ID" value="USJ26340.1"/>
    <property type="molecule type" value="Genomic_DNA"/>
</dbReference>
<accession>A0A9Q8YBU3</accession>
<dbReference type="Pfam" id="PF00126">
    <property type="entry name" value="HTH_1"/>
    <property type="match status" value="1"/>
</dbReference>
<evidence type="ECO:0000256" key="4">
    <source>
        <dbReference type="ARBA" id="ARBA00023163"/>
    </source>
</evidence>
<sequence>MDWEELHLVQHLVRHGSLSAAARAMGTTQPTLSRRLEAFEQKTRKTLFERQPGGLVPTAVCLSILSALEHMEANALAVERRLAVQDDALEGTITVTSLDWIGDYLLAPILTKFAAMHPGVSIHLLNDGRRFNLSRRDADIALRFGSFDQNDIVERKVADVAYGLFATEAYLDCFGHPDVAGEGRNQTIVELVEVPVRVSLSTWLKDLLPEARVLLRTNSIRSQLSAVETGQALATLPHFIAAGRNGLVALDLGVAAPVLPLKLGVHPELRELPRVRKLMDFAVSQFAPLRVSLNPSG</sequence>
<keyword evidence="6" id="KW-0614">Plasmid</keyword>
<dbReference type="RefSeq" id="WP_252160790.1">
    <property type="nucleotide sequence ID" value="NZ_CP098808.1"/>
</dbReference>
<dbReference type="GO" id="GO:0006351">
    <property type="term" value="P:DNA-templated transcription"/>
    <property type="evidence" value="ECO:0007669"/>
    <property type="project" value="TreeGrafter"/>
</dbReference>
<feature type="domain" description="HTH lysR-type" evidence="5">
    <location>
        <begin position="1"/>
        <end position="58"/>
    </location>
</feature>
<protein>
    <submittedName>
        <fullName evidence="6">LysR family transcriptional regulator</fullName>
    </submittedName>
</protein>
<geneLocation type="plasmid" evidence="6 7">
    <name>pA</name>
</geneLocation>
<dbReference type="PANTHER" id="PTHR30537">
    <property type="entry name" value="HTH-TYPE TRANSCRIPTIONAL REGULATOR"/>
    <property type="match status" value="1"/>
</dbReference>
<evidence type="ECO:0000313" key="7">
    <source>
        <dbReference type="Proteomes" id="UP001055460"/>
    </source>
</evidence>
<dbReference type="SUPFAM" id="SSF46785">
    <property type="entry name" value="Winged helix' DNA-binding domain"/>
    <property type="match status" value="1"/>
</dbReference>
<dbReference type="InterPro" id="IPR058163">
    <property type="entry name" value="LysR-type_TF_proteobact-type"/>
</dbReference>
<dbReference type="GO" id="GO:0003700">
    <property type="term" value="F:DNA-binding transcription factor activity"/>
    <property type="evidence" value="ECO:0007669"/>
    <property type="project" value="InterPro"/>
</dbReference>
<proteinExistence type="inferred from homology"/>
<keyword evidence="2" id="KW-0805">Transcription regulation</keyword>